<organism evidence="1 2">
    <name type="scientific">Marvinbryantia formatexigens DSM 14469</name>
    <dbReference type="NCBI Taxonomy" id="478749"/>
    <lineage>
        <taxon>Bacteria</taxon>
        <taxon>Bacillati</taxon>
        <taxon>Bacillota</taxon>
        <taxon>Clostridia</taxon>
        <taxon>Lachnospirales</taxon>
        <taxon>Lachnospiraceae</taxon>
        <taxon>Marvinbryantia</taxon>
    </lineage>
</organism>
<keyword evidence="2" id="KW-1185">Reference proteome</keyword>
<protein>
    <submittedName>
        <fullName evidence="1">Uncharacterized protein</fullName>
    </submittedName>
</protein>
<name>C6LBY1_9FIRM</name>
<comment type="caution">
    <text evidence="1">The sequence shown here is derived from an EMBL/GenBank/DDBJ whole genome shotgun (WGS) entry which is preliminary data.</text>
</comment>
<evidence type="ECO:0000313" key="1">
    <source>
        <dbReference type="EMBL" id="EET61934.1"/>
    </source>
</evidence>
<sequence>MKAEPVFSGMIILIYQVIRYTNMEKNMNIHEKCKDTIAI</sequence>
<evidence type="ECO:0000313" key="2">
    <source>
        <dbReference type="Proteomes" id="UP000005561"/>
    </source>
</evidence>
<reference evidence="1" key="1">
    <citation type="submission" date="2009-07" db="EMBL/GenBank/DDBJ databases">
        <authorList>
            <person name="Weinstock G."/>
            <person name="Sodergren E."/>
            <person name="Clifton S."/>
            <person name="Fulton L."/>
            <person name="Fulton B."/>
            <person name="Courtney L."/>
            <person name="Fronick C."/>
            <person name="Harrison M."/>
            <person name="Strong C."/>
            <person name="Farmer C."/>
            <person name="Delahaunty K."/>
            <person name="Markovic C."/>
            <person name="Hall O."/>
            <person name="Minx P."/>
            <person name="Tomlinson C."/>
            <person name="Mitreva M."/>
            <person name="Nelson J."/>
            <person name="Hou S."/>
            <person name="Wollam A."/>
            <person name="Pepin K.H."/>
            <person name="Johnson M."/>
            <person name="Bhonagiri V."/>
            <person name="Nash W.E."/>
            <person name="Warren W."/>
            <person name="Chinwalla A."/>
            <person name="Mardis E.R."/>
            <person name="Wilson R.K."/>
        </authorList>
    </citation>
    <scope>NUCLEOTIDE SEQUENCE [LARGE SCALE GENOMIC DNA]</scope>
    <source>
        <strain evidence="1">DSM 14469</strain>
    </source>
</reference>
<proteinExistence type="predicted"/>
<accession>C6LBY1</accession>
<dbReference type="EMBL" id="ACCL02000004">
    <property type="protein sequence ID" value="EET61934.1"/>
    <property type="molecule type" value="Genomic_DNA"/>
</dbReference>
<dbReference type="AlphaFoldDB" id="C6LBY1"/>
<gene>
    <name evidence="1" type="ORF">BRYFOR_06126</name>
</gene>
<dbReference type="Proteomes" id="UP000005561">
    <property type="component" value="Unassembled WGS sequence"/>
</dbReference>